<feature type="chain" id="PRO_5008276492" description="Autophagy-related protein 27" evidence="19">
    <location>
        <begin position="29"/>
        <end position="291"/>
    </location>
</feature>
<dbReference type="EMBL" id="KV442029">
    <property type="protein sequence ID" value="OAQ31552.1"/>
    <property type="molecule type" value="Genomic_DNA"/>
</dbReference>
<dbReference type="Proteomes" id="UP000078512">
    <property type="component" value="Unassembled WGS sequence"/>
</dbReference>
<evidence type="ECO:0000256" key="4">
    <source>
        <dbReference type="ARBA" id="ARBA00004614"/>
    </source>
</evidence>
<dbReference type="InterPro" id="IPR044865">
    <property type="entry name" value="MRH_dom"/>
</dbReference>
<evidence type="ECO:0000256" key="16">
    <source>
        <dbReference type="ARBA" id="ARBA00023157"/>
    </source>
</evidence>
<evidence type="ECO:0000256" key="19">
    <source>
        <dbReference type="SAM" id="SignalP"/>
    </source>
</evidence>
<proteinExistence type="inferred from homology"/>
<evidence type="ECO:0000313" key="21">
    <source>
        <dbReference type="EMBL" id="OAQ31552.1"/>
    </source>
</evidence>
<feature type="domain" description="MRH" evidence="20">
    <location>
        <begin position="35"/>
        <end position="208"/>
    </location>
</feature>
<evidence type="ECO:0000256" key="13">
    <source>
        <dbReference type="ARBA" id="ARBA00023034"/>
    </source>
</evidence>
<evidence type="ECO:0000256" key="2">
    <source>
        <dbReference type="ARBA" id="ARBA00004358"/>
    </source>
</evidence>
<keyword evidence="17" id="KW-0968">Cytoplasmic vesicle</keyword>
<keyword evidence="16" id="KW-1015">Disulfide bond</keyword>
<dbReference type="GO" id="GO:0000139">
    <property type="term" value="C:Golgi membrane"/>
    <property type="evidence" value="ECO:0007669"/>
    <property type="project" value="UniProtKB-SubCell"/>
</dbReference>
<keyword evidence="12" id="KW-0072">Autophagy</keyword>
<keyword evidence="7" id="KW-0813">Transport</keyword>
<evidence type="ECO:0000256" key="18">
    <source>
        <dbReference type="SAM" id="Phobius"/>
    </source>
</evidence>
<organism evidence="21 22">
    <name type="scientific">Linnemannia elongata AG-77</name>
    <dbReference type="NCBI Taxonomy" id="1314771"/>
    <lineage>
        <taxon>Eukaryota</taxon>
        <taxon>Fungi</taxon>
        <taxon>Fungi incertae sedis</taxon>
        <taxon>Mucoromycota</taxon>
        <taxon>Mortierellomycotina</taxon>
        <taxon>Mortierellomycetes</taxon>
        <taxon>Mortierellales</taxon>
        <taxon>Mortierellaceae</taxon>
        <taxon>Linnemannia</taxon>
    </lineage>
</organism>
<evidence type="ECO:0000256" key="14">
    <source>
        <dbReference type="ARBA" id="ARBA00023128"/>
    </source>
</evidence>
<evidence type="ECO:0000256" key="6">
    <source>
        <dbReference type="ARBA" id="ARBA00013776"/>
    </source>
</evidence>
<evidence type="ECO:0000256" key="9">
    <source>
        <dbReference type="ARBA" id="ARBA00022729"/>
    </source>
</evidence>
<dbReference type="OrthoDB" id="29460at2759"/>
<keyword evidence="9 19" id="KW-0732">Signal</keyword>
<protein>
    <recommendedName>
        <fullName evidence="6">Autophagy-related protein 27</fullName>
    </recommendedName>
</protein>
<keyword evidence="10" id="KW-0653">Protein transport</keyword>
<evidence type="ECO:0000259" key="20">
    <source>
        <dbReference type="PROSITE" id="PS51914"/>
    </source>
</evidence>
<evidence type="ECO:0000256" key="1">
    <source>
        <dbReference type="ARBA" id="ARBA00004304"/>
    </source>
</evidence>
<keyword evidence="15 18" id="KW-0472">Membrane</keyword>
<dbReference type="GO" id="GO:0034045">
    <property type="term" value="C:phagophore assembly site membrane"/>
    <property type="evidence" value="ECO:0007669"/>
    <property type="project" value="UniProtKB-SubCell"/>
</dbReference>
<dbReference type="Gene3D" id="2.70.130.10">
    <property type="entry name" value="Mannose-6-phosphate receptor binding domain"/>
    <property type="match status" value="1"/>
</dbReference>
<dbReference type="AlphaFoldDB" id="A0A197K1R3"/>
<gene>
    <name evidence="21" type="ORF">K457DRAFT_136067</name>
</gene>
<evidence type="ECO:0000256" key="17">
    <source>
        <dbReference type="ARBA" id="ARBA00023329"/>
    </source>
</evidence>
<evidence type="ECO:0000256" key="15">
    <source>
        <dbReference type="ARBA" id="ARBA00023136"/>
    </source>
</evidence>
<evidence type="ECO:0000256" key="10">
    <source>
        <dbReference type="ARBA" id="ARBA00022927"/>
    </source>
</evidence>
<name>A0A197K1R3_9FUNG</name>
<dbReference type="SUPFAM" id="SSF50911">
    <property type="entry name" value="Mannose 6-phosphate receptor domain"/>
    <property type="match status" value="1"/>
</dbReference>
<sequence length="291" mass="31118">MITPRPSAAMVATLAIISALLTSSSVSAQDTPTPYDCAKVSVSGNSYDISALKKTYLVKGEATPVYPNKQRVDYIVNPCQAIVVPDGEAKQHCVAGAWVCQDTKVIFDDGEPKTLSLLPIAGTAPAADGVPAREVAPLAVLADKIENVAEVPWNLTLKGGLIKGQDQSAVITFICDTSVTDDNLAPTLTGYQNGVATFSWKHKSACAVHTQLPVQESMSGFSVFLTVFFSFAFIYLVLGAVYNHQVYGAKGLDLLPHKDFWRDFPSLVVDVVHHVWDSVTGRARGGGYVSV</sequence>
<feature type="transmembrane region" description="Helical" evidence="18">
    <location>
        <begin position="221"/>
        <end position="242"/>
    </location>
</feature>
<keyword evidence="8 18" id="KW-0812">Transmembrane</keyword>
<evidence type="ECO:0000256" key="7">
    <source>
        <dbReference type="ARBA" id="ARBA00022448"/>
    </source>
</evidence>
<keyword evidence="14" id="KW-0496">Mitochondrion</keyword>
<evidence type="ECO:0000256" key="12">
    <source>
        <dbReference type="ARBA" id="ARBA00023006"/>
    </source>
</evidence>
<evidence type="ECO:0000256" key="3">
    <source>
        <dbReference type="ARBA" id="ARBA00004472"/>
    </source>
</evidence>
<dbReference type="PANTHER" id="PTHR15071">
    <property type="entry name" value="MANNOSE-6-PHOSPHATE RECEPTOR FAMILY MEMBER"/>
    <property type="match status" value="1"/>
</dbReference>
<keyword evidence="22" id="KW-1185">Reference proteome</keyword>
<dbReference type="GO" id="GO:0030659">
    <property type="term" value="C:cytoplasmic vesicle membrane"/>
    <property type="evidence" value="ECO:0007669"/>
    <property type="project" value="UniProtKB-SubCell"/>
</dbReference>
<comment type="subcellular location">
    <subcellularLocation>
        <location evidence="2">Cytoplasmic vesicle membrane</location>
        <topology evidence="2">Single-pass type I membrane protein</topology>
    </subcellularLocation>
    <subcellularLocation>
        <location evidence="4">Golgi apparatus membrane</location>
        <topology evidence="4">Single-pass type I membrane protein</topology>
    </subcellularLocation>
    <subcellularLocation>
        <location evidence="1">Mitochondrion membrane</location>
        <topology evidence="1">Single-pass membrane protein</topology>
    </subcellularLocation>
    <subcellularLocation>
        <location evidence="3">Preautophagosomal structure membrane</location>
        <topology evidence="3">Single-pass type I membrane protein</topology>
    </subcellularLocation>
</comment>
<keyword evidence="11 18" id="KW-1133">Transmembrane helix</keyword>
<evidence type="ECO:0000256" key="5">
    <source>
        <dbReference type="ARBA" id="ARBA00005363"/>
    </source>
</evidence>
<keyword evidence="13" id="KW-0333">Golgi apparatus</keyword>
<dbReference type="InterPro" id="IPR009011">
    <property type="entry name" value="Man6P_isomerase_rcpt-bd_dom_sf"/>
</dbReference>
<accession>A0A197K1R3</accession>
<dbReference type="GO" id="GO:0006914">
    <property type="term" value="P:autophagy"/>
    <property type="evidence" value="ECO:0007669"/>
    <property type="project" value="UniProtKB-KW"/>
</dbReference>
<dbReference type="InterPro" id="IPR018939">
    <property type="entry name" value="Autophagy-rel_prot_27"/>
</dbReference>
<comment type="similarity">
    <text evidence="5">Belongs to the ATG27 family.</text>
</comment>
<dbReference type="GO" id="GO:0015031">
    <property type="term" value="P:protein transport"/>
    <property type="evidence" value="ECO:0007669"/>
    <property type="project" value="UniProtKB-KW"/>
</dbReference>
<reference evidence="21 22" key="1">
    <citation type="submission" date="2016-05" db="EMBL/GenBank/DDBJ databases">
        <title>Genome sequencing reveals origins of a unique bacterial endosymbiosis in the earliest lineages of terrestrial Fungi.</title>
        <authorList>
            <consortium name="DOE Joint Genome Institute"/>
            <person name="Uehling J."/>
            <person name="Gryganskyi A."/>
            <person name="Hameed K."/>
            <person name="Tschaplinski T."/>
            <person name="Misztal P."/>
            <person name="Wu S."/>
            <person name="Desiro A."/>
            <person name="Vande Pol N."/>
            <person name="Du Z.-Y."/>
            <person name="Zienkiewicz A."/>
            <person name="Zienkiewicz K."/>
            <person name="Morin E."/>
            <person name="Tisserant E."/>
            <person name="Splivallo R."/>
            <person name="Hainaut M."/>
            <person name="Henrissat B."/>
            <person name="Ohm R."/>
            <person name="Kuo A."/>
            <person name="Yan J."/>
            <person name="Lipzen A."/>
            <person name="Nolan M."/>
            <person name="Labutti K."/>
            <person name="Barry K."/>
            <person name="Goldstein A."/>
            <person name="Labbe J."/>
            <person name="Schadt C."/>
            <person name="Tuskan G."/>
            <person name="Grigoriev I."/>
            <person name="Martin F."/>
            <person name="Vilgalys R."/>
            <person name="Bonito G."/>
        </authorList>
    </citation>
    <scope>NUCLEOTIDE SEQUENCE [LARGE SCALE GENOMIC DNA]</scope>
    <source>
        <strain evidence="21 22">AG-77</strain>
    </source>
</reference>
<dbReference type="PROSITE" id="PS51914">
    <property type="entry name" value="MRH"/>
    <property type="match status" value="1"/>
</dbReference>
<evidence type="ECO:0000313" key="22">
    <source>
        <dbReference type="Proteomes" id="UP000078512"/>
    </source>
</evidence>
<evidence type="ECO:0000256" key="11">
    <source>
        <dbReference type="ARBA" id="ARBA00022989"/>
    </source>
</evidence>
<dbReference type="GO" id="GO:0031966">
    <property type="term" value="C:mitochondrial membrane"/>
    <property type="evidence" value="ECO:0007669"/>
    <property type="project" value="UniProtKB-SubCell"/>
</dbReference>
<evidence type="ECO:0000256" key="8">
    <source>
        <dbReference type="ARBA" id="ARBA00022692"/>
    </source>
</evidence>
<dbReference type="STRING" id="1314771.A0A197K1R3"/>
<dbReference type="Pfam" id="PF09451">
    <property type="entry name" value="ATG27"/>
    <property type="match status" value="1"/>
</dbReference>
<feature type="signal peptide" evidence="19">
    <location>
        <begin position="1"/>
        <end position="28"/>
    </location>
</feature>